<dbReference type="AlphaFoldDB" id="K0TGA9"/>
<evidence type="ECO:0000313" key="2">
    <source>
        <dbReference type="Proteomes" id="UP000266841"/>
    </source>
</evidence>
<evidence type="ECO:0000313" key="1">
    <source>
        <dbReference type="EMBL" id="EJK76435.1"/>
    </source>
</evidence>
<proteinExistence type="predicted"/>
<dbReference type="Proteomes" id="UP000266841">
    <property type="component" value="Unassembled WGS sequence"/>
</dbReference>
<reference evidence="1 2" key="1">
    <citation type="journal article" date="2012" name="Genome Biol.">
        <title>Genome and low-iron response of an oceanic diatom adapted to chronic iron limitation.</title>
        <authorList>
            <person name="Lommer M."/>
            <person name="Specht M."/>
            <person name="Roy A.S."/>
            <person name="Kraemer L."/>
            <person name="Andreson R."/>
            <person name="Gutowska M.A."/>
            <person name="Wolf J."/>
            <person name="Bergner S.V."/>
            <person name="Schilhabel M.B."/>
            <person name="Klostermeier U.C."/>
            <person name="Beiko R.G."/>
            <person name="Rosenstiel P."/>
            <person name="Hippler M."/>
            <person name="Laroche J."/>
        </authorList>
    </citation>
    <scope>NUCLEOTIDE SEQUENCE [LARGE SCALE GENOMIC DNA]</scope>
    <source>
        <strain evidence="1 2">CCMP1005</strain>
    </source>
</reference>
<dbReference type="InterPro" id="IPR043136">
    <property type="entry name" value="B30.2/SPRY_sf"/>
</dbReference>
<comment type="caution">
    <text evidence="1">The sequence shown here is derived from an EMBL/GenBank/DDBJ whole genome shotgun (WGS) entry which is preliminary data.</text>
</comment>
<protein>
    <recommendedName>
        <fullName evidence="3">B30.2/SPRY domain-containing protein</fullName>
    </recommendedName>
</protein>
<evidence type="ECO:0008006" key="3">
    <source>
        <dbReference type="Google" id="ProtNLM"/>
    </source>
</evidence>
<dbReference type="OrthoDB" id="5951542at2759"/>
<dbReference type="SUPFAM" id="SSF49899">
    <property type="entry name" value="Concanavalin A-like lectins/glucanases"/>
    <property type="match status" value="1"/>
</dbReference>
<dbReference type="Gene3D" id="2.60.120.920">
    <property type="match status" value="1"/>
</dbReference>
<dbReference type="EMBL" id="AGNL01002150">
    <property type="protein sequence ID" value="EJK76435.1"/>
    <property type="molecule type" value="Genomic_DNA"/>
</dbReference>
<accession>K0TGA9</accession>
<name>K0TGA9_THAOC</name>
<organism evidence="1 2">
    <name type="scientific">Thalassiosira oceanica</name>
    <name type="common">Marine diatom</name>
    <dbReference type="NCBI Taxonomy" id="159749"/>
    <lineage>
        <taxon>Eukaryota</taxon>
        <taxon>Sar</taxon>
        <taxon>Stramenopiles</taxon>
        <taxon>Ochrophyta</taxon>
        <taxon>Bacillariophyta</taxon>
        <taxon>Coscinodiscophyceae</taxon>
        <taxon>Thalassiosirophycidae</taxon>
        <taxon>Thalassiosirales</taxon>
        <taxon>Thalassiosiraceae</taxon>
        <taxon>Thalassiosira</taxon>
    </lineage>
</organism>
<dbReference type="InterPro" id="IPR013320">
    <property type="entry name" value="ConA-like_dom_sf"/>
</dbReference>
<sequence>MEPRNKRARLPSATLDGLGNDLLVRCASYLDADGLAQLGRTSARFGIPQAGQQRSLANEAARQRFRQGATEDEGSRLPKYGDESDVGLLRALEQLRQPLCFDELVGNGFSPQEHPASVTCTAYFAWSTAVSGHVMRGGRHFVEFAIKNDRQSSHVHLGVIRPVSLTDDIFVEADWKGNVIPVLFRSNCRLAVAEKLRSQRTAKWGDSNVHCCAYYCYSGRCYWTDWDNEDDNSNWQGQERLQVSSTIGLLLDLDEGTLSVFRNGRRLGAMKEGLAPNYRPVPRTKVAPDAKLQLQTLALFLGLERPLSSGEKGVPTGRPRLPPRPGSARPVVLRRFRLRLLCHRPLPALSWGISCRGGEGMAPATGGMTRLDLPPSHRFASPPSLPQAISALQLPSPHSSRSFLATSLLIVASPAAGRKPSVEGVLAVRNPTPSIVP</sequence>
<gene>
    <name evidence="1" type="ORF">THAOC_01803</name>
</gene>
<keyword evidence="2" id="KW-1185">Reference proteome</keyword>